<name>A0AC35GY03_9BILA</name>
<evidence type="ECO:0000313" key="2">
    <source>
        <dbReference type="WBParaSite" id="PS1159_v2.g9742.t1"/>
    </source>
</evidence>
<proteinExistence type="predicted"/>
<dbReference type="Proteomes" id="UP000887580">
    <property type="component" value="Unplaced"/>
</dbReference>
<organism evidence="1 2">
    <name type="scientific">Panagrolaimus sp. PS1159</name>
    <dbReference type="NCBI Taxonomy" id="55785"/>
    <lineage>
        <taxon>Eukaryota</taxon>
        <taxon>Metazoa</taxon>
        <taxon>Ecdysozoa</taxon>
        <taxon>Nematoda</taxon>
        <taxon>Chromadorea</taxon>
        <taxon>Rhabditida</taxon>
        <taxon>Tylenchina</taxon>
        <taxon>Panagrolaimomorpha</taxon>
        <taxon>Panagrolaimoidea</taxon>
        <taxon>Panagrolaimidae</taxon>
        <taxon>Panagrolaimus</taxon>
    </lineage>
</organism>
<evidence type="ECO:0000313" key="1">
    <source>
        <dbReference type="Proteomes" id="UP000887580"/>
    </source>
</evidence>
<accession>A0AC35GY03</accession>
<protein>
    <submittedName>
        <fullName evidence="2">Uncharacterized protein</fullName>
    </submittedName>
</protein>
<dbReference type="WBParaSite" id="PS1159_v2.g9742.t1">
    <property type="protein sequence ID" value="PS1159_v2.g9742.t1"/>
    <property type="gene ID" value="PS1159_v2.g9742"/>
</dbReference>
<sequence length="127" mass="14377">MVNLFDRTESVFAKRYSSFHMTWSGPEHESIAEYCSRVRESVAACDPTKFGPVQYETMVLIMGMKHPALDIFRTQALQLLNKDPDTSLDKIQGAMTASAVVSFLHSLVSFMLQFSYAFRPATLIFLL</sequence>
<reference evidence="2" key="1">
    <citation type="submission" date="2022-11" db="UniProtKB">
        <authorList>
            <consortium name="WormBaseParasite"/>
        </authorList>
    </citation>
    <scope>IDENTIFICATION</scope>
</reference>